<accession>A0AC61RZH5</accession>
<organism evidence="1 2">
    <name type="scientific">Petralouisia muris</name>
    <dbReference type="NCBI Taxonomy" id="3032872"/>
    <lineage>
        <taxon>Bacteria</taxon>
        <taxon>Bacillati</taxon>
        <taxon>Bacillota</taxon>
        <taxon>Clostridia</taxon>
        <taxon>Lachnospirales</taxon>
        <taxon>Lachnospiraceae</taxon>
        <taxon>Petralouisia</taxon>
    </lineage>
</organism>
<name>A0AC61RZH5_9FIRM</name>
<proteinExistence type="predicted"/>
<evidence type="ECO:0000313" key="2">
    <source>
        <dbReference type="Proteomes" id="UP000304953"/>
    </source>
</evidence>
<sequence length="240" mass="27096">MRIAVCDDMPSEVEKISAALSAYIKAHPELCFDIDEYGTAMDILNAVEKGIGYDIALLDICMPGILGTDVAGEMLSQSPDMGVIFLTASDEYAVEAFAMNAIHYLLKPFSQEQFDEAMDRAVRKMVDCDFISLSCVDGVYRVRASEIVFIESQNHYLLLNLSCGEVLRMRKKIIQMFEEIKKYPEFIRIGASYIANLSFVRKISVNTLEMYNGAKIPIPRRSSGKVQKAYMDFCRREAMK</sequence>
<dbReference type="Proteomes" id="UP000304953">
    <property type="component" value="Unassembled WGS sequence"/>
</dbReference>
<gene>
    <name evidence="1" type="ORF">E5329_04810</name>
</gene>
<evidence type="ECO:0000313" key="1">
    <source>
        <dbReference type="EMBL" id="TGY97464.1"/>
    </source>
</evidence>
<keyword evidence="2" id="KW-1185">Reference proteome</keyword>
<dbReference type="EMBL" id="SRYA01000007">
    <property type="protein sequence ID" value="TGY97464.1"/>
    <property type="molecule type" value="Genomic_DNA"/>
</dbReference>
<comment type="caution">
    <text evidence="1">The sequence shown here is derived from an EMBL/GenBank/DDBJ whole genome shotgun (WGS) entry which is preliminary data.</text>
</comment>
<reference evidence="1" key="1">
    <citation type="submission" date="2019-04" db="EMBL/GenBank/DDBJ databases">
        <title>Microbes associate with the intestines of laboratory mice.</title>
        <authorList>
            <person name="Navarre W."/>
            <person name="Wong E."/>
            <person name="Huang K."/>
            <person name="Tropini C."/>
            <person name="Ng K."/>
            <person name="Yu B."/>
        </authorList>
    </citation>
    <scope>NUCLEOTIDE SEQUENCE</scope>
    <source>
        <strain evidence="1">NM01_1-7b</strain>
    </source>
</reference>
<protein>
    <submittedName>
        <fullName evidence="1">Response regulator transcription factor</fullName>
    </submittedName>
</protein>